<proteinExistence type="predicted"/>
<accession>A0ABP8B552</accession>
<dbReference type="SUPFAM" id="SSF53335">
    <property type="entry name" value="S-adenosyl-L-methionine-dependent methyltransferases"/>
    <property type="match status" value="1"/>
</dbReference>
<dbReference type="InterPro" id="IPR029063">
    <property type="entry name" value="SAM-dependent_MTases_sf"/>
</dbReference>
<feature type="domain" description="Methyltransferase type 12" evidence="1">
    <location>
        <begin position="134"/>
        <end position="215"/>
    </location>
</feature>
<evidence type="ECO:0000313" key="4">
    <source>
        <dbReference type="Proteomes" id="UP001501251"/>
    </source>
</evidence>
<evidence type="ECO:0000259" key="1">
    <source>
        <dbReference type="Pfam" id="PF08242"/>
    </source>
</evidence>
<reference evidence="4" key="1">
    <citation type="journal article" date="2019" name="Int. J. Syst. Evol. Microbiol.">
        <title>The Global Catalogue of Microorganisms (GCM) 10K type strain sequencing project: providing services to taxonomists for standard genome sequencing and annotation.</title>
        <authorList>
            <consortium name="The Broad Institute Genomics Platform"/>
            <consortium name="The Broad Institute Genome Sequencing Center for Infectious Disease"/>
            <person name="Wu L."/>
            <person name="Ma J."/>
        </authorList>
    </citation>
    <scope>NUCLEOTIDE SEQUENCE [LARGE SCALE GENOMIC DNA]</scope>
    <source>
        <strain evidence="4">JCM 17388</strain>
    </source>
</reference>
<gene>
    <name evidence="3" type="ORF">GCM10022252_48130</name>
</gene>
<dbReference type="RefSeq" id="WP_344920275.1">
    <property type="nucleotide sequence ID" value="NZ_BAABAQ010000009.1"/>
</dbReference>
<feature type="domain" description="Putative zinc-finger" evidence="2">
    <location>
        <begin position="6"/>
        <end position="38"/>
    </location>
</feature>
<dbReference type="InterPro" id="IPR027383">
    <property type="entry name" value="Znf_put"/>
</dbReference>
<sequence>MSHRLCSHVRDMLPRYLCGNLADKDGIREHLAECSSCRDRWNRYRWEAASSSTAYTELRTFLGEDFVPYLDSSATLAEDWREQGPPDAEGLAQFFRQSAAYLYNLVIWQASGNRPDYAAAGIPLLDVARARTVVDFGCGVGNDTLPLLDAGFDVTACDYDSPSTDFLRWRLRRRGQDGIPVVEPAQTYGMPCPDALWIIDTLDHLPDIEVALSHLLAGVRVVVCEDLAVRRGVTRKGFHRSLDPDEVARIFERHGLLPASRDPASPVMGWLR</sequence>
<dbReference type="Pfam" id="PF13490">
    <property type="entry name" value="zf-HC2"/>
    <property type="match status" value="1"/>
</dbReference>
<dbReference type="Proteomes" id="UP001501251">
    <property type="component" value="Unassembled WGS sequence"/>
</dbReference>
<protein>
    <recommendedName>
        <fullName evidence="5">SAM-dependent methyltransferase</fullName>
    </recommendedName>
</protein>
<evidence type="ECO:0008006" key="5">
    <source>
        <dbReference type="Google" id="ProtNLM"/>
    </source>
</evidence>
<dbReference type="EMBL" id="BAABAQ010000009">
    <property type="protein sequence ID" value="GAA4198160.1"/>
    <property type="molecule type" value="Genomic_DNA"/>
</dbReference>
<dbReference type="Pfam" id="PF08242">
    <property type="entry name" value="Methyltransf_12"/>
    <property type="match status" value="1"/>
</dbReference>
<name>A0ABP8B552_9ACTN</name>
<comment type="caution">
    <text evidence="3">The sequence shown here is derived from an EMBL/GenBank/DDBJ whole genome shotgun (WGS) entry which is preliminary data.</text>
</comment>
<dbReference type="InterPro" id="IPR013217">
    <property type="entry name" value="Methyltransf_12"/>
</dbReference>
<evidence type="ECO:0000259" key="2">
    <source>
        <dbReference type="Pfam" id="PF13490"/>
    </source>
</evidence>
<evidence type="ECO:0000313" key="3">
    <source>
        <dbReference type="EMBL" id="GAA4198160.1"/>
    </source>
</evidence>
<dbReference type="CDD" id="cd02440">
    <property type="entry name" value="AdoMet_MTases"/>
    <property type="match status" value="1"/>
</dbReference>
<dbReference type="Gene3D" id="3.40.50.150">
    <property type="entry name" value="Vaccinia Virus protein VP39"/>
    <property type="match status" value="1"/>
</dbReference>
<organism evidence="3 4">
    <name type="scientific">Streptosporangium oxazolinicum</name>
    <dbReference type="NCBI Taxonomy" id="909287"/>
    <lineage>
        <taxon>Bacteria</taxon>
        <taxon>Bacillati</taxon>
        <taxon>Actinomycetota</taxon>
        <taxon>Actinomycetes</taxon>
        <taxon>Streptosporangiales</taxon>
        <taxon>Streptosporangiaceae</taxon>
        <taxon>Streptosporangium</taxon>
    </lineage>
</organism>
<keyword evidence="4" id="KW-1185">Reference proteome</keyword>